<organism evidence="2">
    <name type="scientific">Halalkalibacterium halodurans</name>
    <name type="common">Bacillus halodurans</name>
    <dbReference type="NCBI Taxonomy" id="86665"/>
    <lineage>
        <taxon>Bacteria</taxon>
        <taxon>Bacillati</taxon>
        <taxon>Bacillota</taxon>
        <taxon>Bacilli</taxon>
        <taxon>Bacillales</taxon>
        <taxon>Bacillaceae</taxon>
        <taxon>Halalkalibacterium (ex Joshi et al. 2022)</taxon>
    </lineage>
</organism>
<dbReference type="GO" id="GO:0006355">
    <property type="term" value="P:regulation of DNA-templated transcription"/>
    <property type="evidence" value="ECO:0007669"/>
    <property type="project" value="InterPro"/>
</dbReference>
<dbReference type="PATRIC" id="fig|136160.3.peg.1735"/>
<proteinExistence type="predicted"/>
<name>A0A0M0KIH3_ALKHA</name>
<dbReference type="GeneID" id="87598104"/>
<dbReference type="Pfam" id="PF23648">
    <property type="entry name" value="DUF7147"/>
    <property type="match status" value="1"/>
</dbReference>
<dbReference type="PROSITE" id="PS50937">
    <property type="entry name" value="HTH_MERR_2"/>
    <property type="match status" value="1"/>
</dbReference>
<sequence length="129" mass="15110">MIQRFIELGTGYSDIYELLELAKTNAHRIHRVIRFDTSIAQRRVVSFGVVLDPIADSKFMPIYFCREGIPHPEEISNKRCELVNECLKALDLELHILEVKPSTDFHEQDLYYQYLIGVLRMNRFIPPLS</sequence>
<evidence type="ECO:0000313" key="2">
    <source>
        <dbReference type="EMBL" id="KOO38651.1"/>
    </source>
</evidence>
<dbReference type="GO" id="GO:0003677">
    <property type="term" value="F:DNA binding"/>
    <property type="evidence" value="ECO:0007669"/>
    <property type="project" value="InterPro"/>
</dbReference>
<protein>
    <submittedName>
        <fullName evidence="2">Methylthioribose kinase</fullName>
    </submittedName>
</protein>
<dbReference type="EMBL" id="LILD01000001">
    <property type="protein sequence ID" value="KOO38651.1"/>
    <property type="molecule type" value="Genomic_DNA"/>
</dbReference>
<gene>
    <name evidence="2" type="ORF">AMD02_07095</name>
</gene>
<evidence type="ECO:0000259" key="1">
    <source>
        <dbReference type="PROSITE" id="PS50937"/>
    </source>
</evidence>
<dbReference type="AlphaFoldDB" id="A0A0M0KIH3"/>
<accession>A0A0M0KIH3</accession>
<reference evidence="2" key="1">
    <citation type="submission" date="2015-08" db="EMBL/GenBank/DDBJ databases">
        <title>Complete DNA Sequence of Pseudomonas syringae pv. actinidiae, the Causal Agent of Kiwifruit Canker Disease.</title>
        <authorList>
            <person name="Rikkerink E.H.A."/>
            <person name="Fineran P.C."/>
        </authorList>
    </citation>
    <scope>NUCLEOTIDE SEQUENCE</scope>
    <source>
        <strain evidence="2">DSM 13666</strain>
    </source>
</reference>
<comment type="caution">
    <text evidence="2">The sequence shown here is derived from an EMBL/GenBank/DDBJ whole genome shotgun (WGS) entry which is preliminary data.</text>
</comment>
<dbReference type="InterPro" id="IPR055571">
    <property type="entry name" value="DUF7147"/>
</dbReference>
<feature type="domain" description="HTH merR-type" evidence="1">
    <location>
        <begin position="1"/>
        <end position="21"/>
    </location>
</feature>
<keyword evidence="2" id="KW-0808">Transferase</keyword>
<keyword evidence="2" id="KW-0418">Kinase</keyword>
<dbReference type="OMA" id="MPIYICR"/>
<dbReference type="GO" id="GO:0016301">
    <property type="term" value="F:kinase activity"/>
    <property type="evidence" value="ECO:0007669"/>
    <property type="project" value="UniProtKB-KW"/>
</dbReference>
<dbReference type="RefSeq" id="WP_010898742.1">
    <property type="nucleotide sequence ID" value="NZ_CP040441.1"/>
</dbReference>
<dbReference type="InterPro" id="IPR000551">
    <property type="entry name" value="MerR-type_HTH_dom"/>
</dbReference>